<dbReference type="AlphaFoldDB" id="A0A0E9X308"/>
<reference evidence="1" key="2">
    <citation type="journal article" date="2015" name="Fish Shellfish Immunol.">
        <title>Early steps in the European eel (Anguilla anguilla)-Vibrio vulnificus interaction in the gills: Role of the RtxA13 toxin.</title>
        <authorList>
            <person name="Callol A."/>
            <person name="Pajuelo D."/>
            <person name="Ebbesson L."/>
            <person name="Teles M."/>
            <person name="MacKenzie S."/>
            <person name="Amaro C."/>
        </authorList>
    </citation>
    <scope>NUCLEOTIDE SEQUENCE</scope>
</reference>
<proteinExistence type="predicted"/>
<protein>
    <submittedName>
        <fullName evidence="1">Uncharacterized protein</fullName>
    </submittedName>
</protein>
<dbReference type="EMBL" id="GBXM01011731">
    <property type="protein sequence ID" value="JAH96846.1"/>
    <property type="molecule type" value="Transcribed_RNA"/>
</dbReference>
<reference evidence="1" key="1">
    <citation type="submission" date="2014-11" db="EMBL/GenBank/DDBJ databases">
        <authorList>
            <person name="Amaro Gonzalez C."/>
        </authorList>
    </citation>
    <scope>NUCLEOTIDE SEQUENCE</scope>
</reference>
<sequence>MFKPNASMVSGIGCRLGVQKCWHLKHYTFLKIHIEKSISASDLQPGQTQLPQVYWQKYIFFKNMKKLF</sequence>
<accession>A0A0E9X308</accession>
<evidence type="ECO:0000313" key="1">
    <source>
        <dbReference type="EMBL" id="JAH96846.1"/>
    </source>
</evidence>
<organism evidence="1">
    <name type="scientific">Anguilla anguilla</name>
    <name type="common">European freshwater eel</name>
    <name type="synonym">Muraena anguilla</name>
    <dbReference type="NCBI Taxonomy" id="7936"/>
    <lineage>
        <taxon>Eukaryota</taxon>
        <taxon>Metazoa</taxon>
        <taxon>Chordata</taxon>
        <taxon>Craniata</taxon>
        <taxon>Vertebrata</taxon>
        <taxon>Euteleostomi</taxon>
        <taxon>Actinopterygii</taxon>
        <taxon>Neopterygii</taxon>
        <taxon>Teleostei</taxon>
        <taxon>Anguilliformes</taxon>
        <taxon>Anguillidae</taxon>
        <taxon>Anguilla</taxon>
    </lineage>
</organism>
<name>A0A0E9X308_ANGAN</name>